<dbReference type="InterPro" id="IPR004398">
    <property type="entry name" value="RNA_MeTrfase_RsmD"/>
</dbReference>
<proteinExistence type="predicted"/>
<dbReference type="PROSITE" id="PS00092">
    <property type="entry name" value="N6_MTASE"/>
    <property type="match status" value="1"/>
</dbReference>
<organism evidence="3 4">
    <name type="scientific">Thermodesulfovibrio yellowstonii</name>
    <dbReference type="NCBI Taxonomy" id="28262"/>
    <lineage>
        <taxon>Bacteria</taxon>
        <taxon>Pseudomonadati</taxon>
        <taxon>Nitrospirota</taxon>
        <taxon>Thermodesulfovibrionia</taxon>
        <taxon>Thermodesulfovibrionales</taxon>
        <taxon>Thermodesulfovibrionaceae</taxon>
        <taxon>Thermodesulfovibrio</taxon>
    </lineage>
</organism>
<dbReference type="NCBIfam" id="TIGR00095">
    <property type="entry name" value="16S rRNA (guanine(966)-N(2))-methyltransferase RsmD"/>
    <property type="match status" value="1"/>
</dbReference>
<comment type="caution">
    <text evidence="3">The sequence shown here is derived from an EMBL/GenBank/DDBJ whole genome shotgun (WGS) entry which is preliminary data.</text>
</comment>
<dbReference type="Proteomes" id="UP001144297">
    <property type="component" value="Unassembled WGS sequence"/>
</dbReference>
<gene>
    <name evidence="3" type="ORF">TISLANDTSLP1_14990</name>
</gene>
<dbReference type="AlphaFoldDB" id="A0A9W6LK24"/>
<name>A0A9W6LK24_9BACT</name>
<dbReference type="EMBL" id="BSDX01000001">
    <property type="protein sequence ID" value="GLI53806.1"/>
    <property type="molecule type" value="Genomic_DNA"/>
</dbReference>
<dbReference type="InterPro" id="IPR002052">
    <property type="entry name" value="DNA_methylase_N6_adenine_CS"/>
</dbReference>
<evidence type="ECO:0000256" key="2">
    <source>
        <dbReference type="ARBA" id="ARBA00022679"/>
    </source>
</evidence>
<keyword evidence="2" id="KW-0808">Transferase</keyword>
<dbReference type="GO" id="GO:0031167">
    <property type="term" value="P:rRNA methylation"/>
    <property type="evidence" value="ECO:0007669"/>
    <property type="project" value="InterPro"/>
</dbReference>
<dbReference type="GO" id="GO:0003676">
    <property type="term" value="F:nucleic acid binding"/>
    <property type="evidence" value="ECO:0007669"/>
    <property type="project" value="InterPro"/>
</dbReference>
<keyword evidence="1 3" id="KW-0489">Methyltransferase</keyword>
<evidence type="ECO:0000313" key="4">
    <source>
        <dbReference type="Proteomes" id="UP001144297"/>
    </source>
</evidence>
<dbReference type="GO" id="GO:0008168">
    <property type="term" value="F:methyltransferase activity"/>
    <property type="evidence" value="ECO:0007669"/>
    <property type="project" value="UniProtKB-KW"/>
</dbReference>
<dbReference type="CDD" id="cd02440">
    <property type="entry name" value="AdoMet_MTases"/>
    <property type="match status" value="1"/>
</dbReference>
<dbReference type="PIRSF" id="PIRSF004553">
    <property type="entry name" value="CHP00095"/>
    <property type="match status" value="1"/>
</dbReference>
<dbReference type="Gene3D" id="3.40.50.150">
    <property type="entry name" value="Vaccinia Virus protein VP39"/>
    <property type="match status" value="1"/>
</dbReference>
<dbReference type="PANTHER" id="PTHR43542:SF1">
    <property type="entry name" value="METHYLTRANSFERASE"/>
    <property type="match status" value="1"/>
</dbReference>
<accession>A0A9W6LK24</accession>
<evidence type="ECO:0000313" key="3">
    <source>
        <dbReference type="EMBL" id="GLI53806.1"/>
    </source>
</evidence>
<dbReference type="PANTHER" id="PTHR43542">
    <property type="entry name" value="METHYLTRANSFERASE"/>
    <property type="match status" value="1"/>
</dbReference>
<dbReference type="SUPFAM" id="SSF53335">
    <property type="entry name" value="S-adenosyl-L-methionine-dependent methyltransferases"/>
    <property type="match status" value="1"/>
</dbReference>
<protein>
    <submittedName>
        <fullName evidence="3">N6-adenine-specific methylase</fullName>
    </submittedName>
</protein>
<sequence length="171" mass="19865">MVQNRSKVQNRVRPTPAIVRKAIFDILRDVEDKIFIDLYAGKGFVGMEALKRGAGEVIFVEKDPVLCIFIKNSLQKKKLADKARVYNMDAVSFLQDSSHEYDIIFADPPYESGELEKIFKIFENKNLIKEGGVLILQHYKNESLREKLKGLKIHKCYRYGDTFLTVYRRTE</sequence>
<reference evidence="3" key="1">
    <citation type="submission" date="2022-12" db="EMBL/GenBank/DDBJ databases">
        <title>Reference genome sequencing for broad-spectrum identification of bacterial and archaeal isolates by mass spectrometry.</title>
        <authorList>
            <person name="Sekiguchi Y."/>
            <person name="Tourlousse D.M."/>
        </authorList>
    </citation>
    <scope>NUCLEOTIDE SEQUENCE</scope>
    <source>
        <strain evidence="3">TSL-P1</strain>
    </source>
</reference>
<dbReference type="InterPro" id="IPR029063">
    <property type="entry name" value="SAM-dependent_MTases_sf"/>
</dbReference>
<keyword evidence="4" id="KW-1185">Reference proteome</keyword>
<evidence type="ECO:0000256" key="1">
    <source>
        <dbReference type="ARBA" id="ARBA00022603"/>
    </source>
</evidence>
<dbReference type="Pfam" id="PF03602">
    <property type="entry name" value="Cons_hypoth95"/>
    <property type="match status" value="1"/>
</dbReference>